<gene>
    <name evidence="4" type="ORF">O1G21_21425</name>
</gene>
<feature type="domain" description="N-acetyltransferase" evidence="3">
    <location>
        <begin position="7"/>
        <end position="176"/>
    </location>
</feature>
<keyword evidence="5" id="KW-1185">Reference proteome</keyword>
<dbReference type="PANTHER" id="PTHR43877">
    <property type="entry name" value="AMINOALKYLPHOSPHONATE N-ACETYLTRANSFERASE-RELATED-RELATED"/>
    <property type="match status" value="1"/>
</dbReference>
<dbReference type="Proteomes" id="UP001212821">
    <property type="component" value="Chromosome"/>
</dbReference>
<keyword evidence="2 4" id="KW-0012">Acyltransferase</keyword>
<evidence type="ECO:0000313" key="4">
    <source>
        <dbReference type="EMBL" id="WBP88138.1"/>
    </source>
</evidence>
<evidence type="ECO:0000256" key="2">
    <source>
        <dbReference type="ARBA" id="ARBA00023315"/>
    </source>
</evidence>
<sequence length="196" mass="20808">MTGSGRITIRHGGEQDAVRIADLHTESWCASYRGSVPDEALGDGLAAQRRELWELRLTVDYGTPENTPVLLIAERAGEPAGFVYLVPQPDGGVLVDNLHVRPGLTGGGIGRELLAAARAEVAERHPGAELSLEVLRANTRAIAFYEREGGVRIRAQEGVFPGGYVLPEYVYAWPAGPGPVPGAAVGRSTEPSQSTS</sequence>
<dbReference type="RefSeq" id="WP_270146109.1">
    <property type="nucleotide sequence ID" value="NZ_CP115450.1"/>
</dbReference>
<reference evidence="5" key="1">
    <citation type="submission" date="2022-12" db="EMBL/GenBank/DDBJ databases">
        <authorList>
            <person name="Mo P."/>
        </authorList>
    </citation>
    <scope>NUCLEOTIDE SEQUENCE [LARGE SCALE GENOMIC DNA]</scope>
    <source>
        <strain evidence="5">HUAS 3-15</strain>
    </source>
</reference>
<name>A0ABY7Q5X4_9ACTN</name>
<dbReference type="EC" id="2.3.1.-" evidence="4"/>
<dbReference type="PROSITE" id="PS51186">
    <property type="entry name" value="GNAT"/>
    <property type="match status" value="1"/>
</dbReference>
<dbReference type="Pfam" id="PF00583">
    <property type="entry name" value="Acetyltransf_1"/>
    <property type="match status" value="1"/>
</dbReference>
<dbReference type="InterPro" id="IPR000182">
    <property type="entry name" value="GNAT_dom"/>
</dbReference>
<keyword evidence="1 4" id="KW-0808">Transferase</keyword>
<dbReference type="EMBL" id="CP115450">
    <property type="protein sequence ID" value="WBP88138.1"/>
    <property type="molecule type" value="Genomic_DNA"/>
</dbReference>
<dbReference type="SUPFAM" id="SSF55729">
    <property type="entry name" value="Acyl-CoA N-acyltransferases (Nat)"/>
    <property type="match status" value="1"/>
</dbReference>
<proteinExistence type="predicted"/>
<evidence type="ECO:0000259" key="3">
    <source>
        <dbReference type="PROSITE" id="PS51186"/>
    </source>
</evidence>
<evidence type="ECO:0000256" key="1">
    <source>
        <dbReference type="ARBA" id="ARBA00022679"/>
    </source>
</evidence>
<organism evidence="4 5">
    <name type="scientific">Kitasatospora cathayae</name>
    <dbReference type="NCBI Taxonomy" id="3004092"/>
    <lineage>
        <taxon>Bacteria</taxon>
        <taxon>Bacillati</taxon>
        <taxon>Actinomycetota</taxon>
        <taxon>Actinomycetes</taxon>
        <taxon>Kitasatosporales</taxon>
        <taxon>Streptomycetaceae</taxon>
        <taxon>Kitasatospora</taxon>
    </lineage>
</organism>
<dbReference type="InterPro" id="IPR016181">
    <property type="entry name" value="Acyl_CoA_acyltransferase"/>
</dbReference>
<dbReference type="InterPro" id="IPR050832">
    <property type="entry name" value="Bact_Acetyltransf"/>
</dbReference>
<protein>
    <submittedName>
        <fullName evidence="4">GNAT family N-acetyltransferase</fullName>
        <ecNumber evidence="4">2.3.1.-</ecNumber>
    </submittedName>
</protein>
<accession>A0ABY7Q5X4</accession>
<dbReference type="Gene3D" id="3.40.630.30">
    <property type="match status" value="1"/>
</dbReference>
<evidence type="ECO:0000313" key="5">
    <source>
        <dbReference type="Proteomes" id="UP001212821"/>
    </source>
</evidence>
<dbReference type="GO" id="GO:0016746">
    <property type="term" value="F:acyltransferase activity"/>
    <property type="evidence" value="ECO:0007669"/>
    <property type="project" value="UniProtKB-KW"/>
</dbReference>